<feature type="region of interest" description="Disordered" evidence="4">
    <location>
        <begin position="1"/>
        <end position="24"/>
    </location>
</feature>
<dbReference type="PANTHER" id="PTHR31001:SF87">
    <property type="entry name" value="COL-21"/>
    <property type="match status" value="1"/>
</dbReference>
<dbReference type="CDD" id="cd00067">
    <property type="entry name" value="GAL4"/>
    <property type="match status" value="1"/>
</dbReference>
<dbReference type="Pfam" id="PF04082">
    <property type="entry name" value="Fungal_trans"/>
    <property type="match status" value="1"/>
</dbReference>
<dbReference type="PROSITE" id="PS00463">
    <property type="entry name" value="ZN2_CY6_FUNGAL_1"/>
    <property type="match status" value="1"/>
</dbReference>
<evidence type="ECO:0000256" key="3">
    <source>
        <dbReference type="ARBA" id="ARBA00023242"/>
    </source>
</evidence>
<gene>
    <name evidence="6" type="ORF">F5878DRAFT_262422</name>
</gene>
<reference evidence="6" key="1">
    <citation type="submission" date="2022-08" db="EMBL/GenBank/DDBJ databases">
        <authorList>
            <consortium name="DOE Joint Genome Institute"/>
            <person name="Min B."/>
            <person name="Riley R."/>
            <person name="Sierra-Patev S."/>
            <person name="Naranjo-Ortiz M."/>
            <person name="Looney B."/>
            <person name="Konkel Z."/>
            <person name="Slot J.C."/>
            <person name="Sakamoto Y."/>
            <person name="Steenwyk J.L."/>
            <person name="Rokas A."/>
            <person name="Carro J."/>
            <person name="Camarero S."/>
            <person name="Ferreira P."/>
            <person name="Molpeceres G."/>
            <person name="Ruiz-Duenas F.J."/>
            <person name="Serrano A."/>
            <person name="Henrissat B."/>
            <person name="Drula E."/>
            <person name="Hughes K.W."/>
            <person name="Mata J.L."/>
            <person name="Ishikawa N.K."/>
            <person name="Vargas-Isla R."/>
            <person name="Ushijima S."/>
            <person name="Smith C.A."/>
            <person name="Ahrendt S."/>
            <person name="Andreopoulos W."/>
            <person name="He G."/>
            <person name="Labutti K."/>
            <person name="Lipzen A."/>
            <person name="Ng V."/>
            <person name="Sandor L."/>
            <person name="Barry K."/>
            <person name="Martinez A.T."/>
            <person name="Xiao Y."/>
            <person name="Gibbons J.G."/>
            <person name="Terashima K."/>
            <person name="Hibbett D.S."/>
            <person name="Grigoriev I.V."/>
        </authorList>
    </citation>
    <scope>NUCLEOTIDE SEQUENCE</scope>
    <source>
        <strain evidence="6">TFB9207</strain>
    </source>
</reference>
<dbReference type="EMBL" id="MU805973">
    <property type="protein sequence ID" value="KAJ3843549.1"/>
    <property type="molecule type" value="Genomic_DNA"/>
</dbReference>
<evidence type="ECO:0000256" key="1">
    <source>
        <dbReference type="ARBA" id="ARBA00004123"/>
    </source>
</evidence>
<proteinExistence type="predicted"/>
<evidence type="ECO:0000313" key="7">
    <source>
        <dbReference type="Proteomes" id="UP001163846"/>
    </source>
</evidence>
<feature type="domain" description="Zn(2)-C6 fungal-type" evidence="5">
    <location>
        <begin position="33"/>
        <end position="65"/>
    </location>
</feature>
<dbReference type="Proteomes" id="UP001163846">
    <property type="component" value="Unassembled WGS sequence"/>
</dbReference>
<dbReference type="AlphaFoldDB" id="A0AA38PII0"/>
<evidence type="ECO:0000256" key="2">
    <source>
        <dbReference type="ARBA" id="ARBA00022723"/>
    </source>
</evidence>
<keyword evidence="3" id="KW-0539">Nucleus</keyword>
<sequence>MPRLVRQNMSKMNPSTDSDPFKSKKMRRRLRLSCIECAKRRQRCDRAQPTCGLCRSRGVEHLCRWATVPFARPSPAKTPVILAEPSTADRLKIQQLSERIRFLERQLEHQRTTAQDTSYPAHAPGSKRPDWTYHSSIASSPVLSCTESTVLADQDGLVKCSPCSGNVSCPDTCTRMAQPLESQEGLLHSRMISVDPLTDYALPDSHSLFSIFMQSQPDRTVTMLLPALIQNLPSYQETESLISAFFACSNWTFGLPETWIRTLISRMWDFFRLPSGASLNTQLNPSWICLIHAILAYVPSNVLSVNSGHAFIECAMSALRLASDGMFHSRSEEGIILACLAVSLIGKKYTASGRLNDAWLLIGNWIRVAQSLNLHHEDGYYTCWSEEEQAVRKVAWDNLLIWDRFYSLLLSRPSMYSQRVPDPQPSTPLCTYQDVLYELSVLAEHINLALVDLFDRSLHTLF</sequence>
<dbReference type="PANTHER" id="PTHR31001">
    <property type="entry name" value="UNCHARACTERIZED TRANSCRIPTIONAL REGULATORY PROTEIN"/>
    <property type="match status" value="1"/>
</dbReference>
<name>A0AA38PII0_9AGAR</name>
<dbReference type="Pfam" id="PF00172">
    <property type="entry name" value="Zn_clus"/>
    <property type="match status" value="1"/>
</dbReference>
<accession>A0AA38PII0</accession>
<comment type="subcellular location">
    <subcellularLocation>
        <location evidence="1">Nucleus</location>
    </subcellularLocation>
</comment>
<feature type="compositionally biased region" description="Polar residues" evidence="4">
    <location>
        <begin position="7"/>
        <end position="18"/>
    </location>
</feature>
<dbReference type="SMART" id="SM00906">
    <property type="entry name" value="Fungal_trans"/>
    <property type="match status" value="1"/>
</dbReference>
<evidence type="ECO:0000256" key="4">
    <source>
        <dbReference type="SAM" id="MobiDB-lite"/>
    </source>
</evidence>
<protein>
    <recommendedName>
        <fullName evidence="5">Zn(2)-C6 fungal-type domain-containing protein</fullName>
    </recommendedName>
</protein>
<evidence type="ECO:0000259" key="5">
    <source>
        <dbReference type="PROSITE" id="PS50048"/>
    </source>
</evidence>
<dbReference type="CDD" id="cd12148">
    <property type="entry name" value="fungal_TF_MHR"/>
    <property type="match status" value="1"/>
</dbReference>
<evidence type="ECO:0000313" key="6">
    <source>
        <dbReference type="EMBL" id="KAJ3843549.1"/>
    </source>
</evidence>
<dbReference type="GO" id="GO:0006351">
    <property type="term" value="P:DNA-templated transcription"/>
    <property type="evidence" value="ECO:0007669"/>
    <property type="project" value="InterPro"/>
</dbReference>
<dbReference type="GO" id="GO:0000981">
    <property type="term" value="F:DNA-binding transcription factor activity, RNA polymerase II-specific"/>
    <property type="evidence" value="ECO:0007669"/>
    <property type="project" value="InterPro"/>
</dbReference>
<keyword evidence="7" id="KW-1185">Reference proteome</keyword>
<organism evidence="6 7">
    <name type="scientific">Lentinula raphanica</name>
    <dbReference type="NCBI Taxonomy" id="153919"/>
    <lineage>
        <taxon>Eukaryota</taxon>
        <taxon>Fungi</taxon>
        <taxon>Dikarya</taxon>
        <taxon>Basidiomycota</taxon>
        <taxon>Agaricomycotina</taxon>
        <taxon>Agaricomycetes</taxon>
        <taxon>Agaricomycetidae</taxon>
        <taxon>Agaricales</taxon>
        <taxon>Marasmiineae</taxon>
        <taxon>Omphalotaceae</taxon>
        <taxon>Lentinula</taxon>
    </lineage>
</organism>
<comment type="caution">
    <text evidence="6">The sequence shown here is derived from an EMBL/GenBank/DDBJ whole genome shotgun (WGS) entry which is preliminary data.</text>
</comment>
<dbReference type="GO" id="GO:0008270">
    <property type="term" value="F:zinc ion binding"/>
    <property type="evidence" value="ECO:0007669"/>
    <property type="project" value="InterPro"/>
</dbReference>
<dbReference type="InterPro" id="IPR001138">
    <property type="entry name" value="Zn2Cys6_DnaBD"/>
</dbReference>
<keyword evidence="2" id="KW-0479">Metal-binding</keyword>
<dbReference type="SUPFAM" id="SSF57701">
    <property type="entry name" value="Zn2/Cys6 DNA-binding domain"/>
    <property type="match status" value="1"/>
</dbReference>
<dbReference type="InterPro" id="IPR007219">
    <property type="entry name" value="XnlR_reg_dom"/>
</dbReference>
<dbReference type="Gene3D" id="4.10.240.10">
    <property type="entry name" value="Zn(2)-C6 fungal-type DNA-binding domain"/>
    <property type="match status" value="1"/>
</dbReference>
<dbReference type="GO" id="GO:0005634">
    <property type="term" value="C:nucleus"/>
    <property type="evidence" value="ECO:0007669"/>
    <property type="project" value="UniProtKB-SubCell"/>
</dbReference>
<dbReference type="GO" id="GO:0003677">
    <property type="term" value="F:DNA binding"/>
    <property type="evidence" value="ECO:0007669"/>
    <property type="project" value="InterPro"/>
</dbReference>
<dbReference type="PROSITE" id="PS50048">
    <property type="entry name" value="ZN2_CY6_FUNGAL_2"/>
    <property type="match status" value="1"/>
</dbReference>
<dbReference type="SMART" id="SM00066">
    <property type="entry name" value="GAL4"/>
    <property type="match status" value="1"/>
</dbReference>
<dbReference type="InterPro" id="IPR036864">
    <property type="entry name" value="Zn2-C6_fun-type_DNA-bd_sf"/>
</dbReference>
<dbReference type="InterPro" id="IPR050613">
    <property type="entry name" value="Sec_Metabolite_Reg"/>
</dbReference>